<dbReference type="PANTHER" id="PTHR32305:SF15">
    <property type="entry name" value="PROTEIN RHSA-RELATED"/>
    <property type="match status" value="1"/>
</dbReference>
<dbReference type="InterPro" id="IPR056823">
    <property type="entry name" value="TEN-like_YD-shell"/>
</dbReference>
<dbReference type="Pfam" id="PF05593">
    <property type="entry name" value="RHS_repeat"/>
    <property type="match status" value="3"/>
</dbReference>
<dbReference type="InterPro" id="IPR050708">
    <property type="entry name" value="T6SS_VgrG/RHS"/>
</dbReference>
<sequence length="1147" mass="126863">MVTGHVVDQATDLDLPGLIPLVWKRYYSSARSGDATASLGPGWAHGFEQRITERERSLVLRDGEGRSIYFARVASGESTFHRREQLRLSCDHDGAYRVFSLDTRLTHVFSAGATGAPARLRSIGDAWGNAIALEYSGEELRRIVDTAGREVKVTWASGRITRLEVWSERRLWQWVEYRYSATGLLFAAVDALGAADTYEYNRDHRMSATTVKTGVRFYYAYGDSGRCIKTGGTDGLYEIALRAAPKARTTAVEGEEPRVYTWNDDGLMTREALPDGTVIEERAYDDDLFLVAEANGAGAGAQHWYDAHGNRIRSVDAEGGVTATEYDDSDLPWRRVTPDGLVTQLAHDERGALTGVILPSGQTYSLTYDERGRLTGIYSADGLVSGFEYDAHHNVAAEIDARGARTTYTHDGLGRAITRTDALGRTTRVRYDTMGRPLGVVFPDGSRTTMSRDAAGNVVREVDPLGRTTSMGYSGMGVLAWLKDPEGREWTFEYTSKERLRSIKNPRGEVYSFTRDDAGRVIQERTFDGRELWYYWNAAGKLREIHHPDKSWRVFGYDRRGLVVSERASDGSTVSYGRDRLGRLLAAVIEEDGQRLETLFERDAFGRVVIERQGDRAIRYGHDARGRRAVRVMPDGSATRYAYDAADALAGVEHSGVRLAIDRDVLGREIERRNAAVGLSIHSGYDAMDRLIEQRATAPTPGDGVPRMLVTRRWERDEGGRITHVDDARWGATAYRYSRGGDLVEATRGAHREVFAYDGAGALVQALEGLDARASVGEGERWWTGASAPPWTIAPGNLLRQTDSARYAYDARGRRVGKREVAAAGSEPKTGEAERTTTYGWDVRDRLREVKLPSGERVRMTYDALGRRVRKEVIAATGDKAREAAFLWDGDAIAAELDSARGARCFVHEPGTLVPLLQAQRGDVFTYVNDHLGTPKELIDSKGMVAWSAAHSAWGKVVDSHGDPICEMNHGGKVNSPFRLLGQYADEETGLCSTRFRCFDPDVGRWLSPDPLGIAGGLDLFGFDGCPTVDIDPLGLSTGSPHGDDPSKIVPSLRPPKPELSAVDVVDGKSGTRGLRNDIVQIKQDLQAERAGDLTATARLDARNRHPLTGDLRGWTSVDIQGRQNPNRFLYREESGGLKWMIRDTHR</sequence>
<dbReference type="Pfam" id="PF20148">
    <property type="entry name" value="DUF6531"/>
    <property type="match status" value="1"/>
</dbReference>
<comment type="caution">
    <text evidence="5">The sequence shown here is derived from an EMBL/GenBank/DDBJ whole genome shotgun (WGS) entry which is preliminary data.</text>
</comment>
<dbReference type="Pfam" id="PF03527">
    <property type="entry name" value="RHS"/>
    <property type="match status" value="1"/>
</dbReference>
<dbReference type="InterPro" id="IPR045351">
    <property type="entry name" value="DUF6531"/>
</dbReference>
<reference evidence="5 6" key="1">
    <citation type="submission" date="2014-02" db="EMBL/GenBank/DDBJ databases">
        <title>The small core and large imbalanced accessory genome model reveals a collaborative survival strategy of Sorangium cellulosum strains in nature.</title>
        <authorList>
            <person name="Han K."/>
            <person name="Peng R."/>
            <person name="Blom J."/>
            <person name="Li Y.-Z."/>
        </authorList>
    </citation>
    <scope>NUCLEOTIDE SEQUENCE [LARGE SCALE GENOMIC DNA]</scope>
    <source>
        <strain evidence="5 6">So0011-07</strain>
    </source>
</reference>
<evidence type="ECO:0000313" key="5">
    <source>
        <dbReference type="EMBL" id="KYF82973.1"/>
    </source>
</evidence>
<evidence type="ECO:0000259" key="3">
    <source>
        <dbReference type="Pfam" id="PF20148"/>
    </source>
</evidence>
<dbReference type="AlphaFoldDB" id="A0A150RS31"/>
<proteinExistence type="predicted"/>
<dbReference type="NCBIfam" id="TIGR01643">
    <property type="entry name" value="YD_repeat_2x"/>
    <property type="match status" value="6"/>
</dbReference>
<dbReference type="EMBL" id="JEMB01002173">
    <property type="protein sequence ID" value="KYF82973.1"/>
    <property type="molecule type" value="Genomic_DNA"/>
</dbReference>
<dbReference type="NCBIfam" id="TIGR03696">
    <property type="entry name" value="Rhs_assc_core"/>
    <property type="match status" value="1"/>
</dbReference>
<feature type="domain" description="Teneurin-like YD-shell" evidence="4">
    <location>
        <begin position="405"/>
        <end position="528"/>
    </location>
</feature>
<evidence type="ECO:0000259" key="2">
    <source>
        <dbReference type="Pfam" id="PF03527"/>
    </source>
</evidence>
<evidence type="ECO:0000256" key="1">
    <source>
        <dbReference type="ARBA" id="ARBA00022737"/>
    </source>
</evidence>
<name>A0A150RS31_SORCE</name>
<feature type="domain" description="RHS protein conserved region" evidence="2">
    <location>
        <begin position="927"/>
        <end position="958"/>
    </location>
</feature>
<dbReference type="InterPro" id="IPR022385">
    <property type="entry name" value="Rhs_assc_core"/>
</dbReference>
<keyword evidence="1" id="KW-0677">Repeat</keyword>
<protein>
    <submittedName>
        <fullName evidence="5">Uncharacterized protein</fullName>
    </submittedName>
</protein>
<dbReference type="Gene3D" id="2.180.10.10">
    <property type="entry name" value="RHS repeat-associated core"/>
    <property type="match status" value="3"/>
</dbReference>
<feature type="domain" description="DUF6531" evidence="3">
    <location>
        <begin position="1"/>
        <end position="70"/>
    </location>
</feature>
<dbReference type="Proteomes" id="UP000075635">
    <property type="component" value="Unassembled WGS sequence"/>
</dbReference>
<dbReference type="PANTHER" id="PTHR32305">
    <property type="match status" value="1"/>
</dbReference>
<dbReference type="InterPro" id="IPR001826">
    <property type="entry name" value="RHS"/>
</dbReference>
<accession>A0A150RS31</accession>
<organism evidence="5 6">
    <name type="scientific">Sorangium cellulosum</name>
    <name type="common">Polyangium cellulosum</name>
    <dbReference type="NCBI Taxonomy" id="56"/>
    <lineage>
        <taxon>Bacteria</taxon>
        <taxon>Pseudomonadati</taxon>
        <taxon>Myxococcota</taxon>
        <taxon>Polyangia</taxon>
        <taxon>Polyangiales</taxon>
        <taxon>Polyangiaceae</taxon>
        <taxon>Sorangium</taxon>
    </lineage>
</organism>
<evidence type="ECO:0000313" key="6">
    <source>
        <dbReference type="Proteomes" id="UP000075635"/>
    </source>
</evidence>
<dbReference type="Pfam" id="PF25023">
    <property type="entry name" value="TEN_YD-shell"/>
    <property type="match status" value="1"/>
</dbReference>
<dbReference type="InterPro" id="IPR006530">
    <property type="entry name" value="YD"/>
</dbReference>
<gene>
    <name evidence="5" type="ORF">BE17_04715</name>
</gene>
<dbReference type="InterPro" id="IPR031325">
    <property type="entry name" value="RHS_repeat"/>
</dbReference>
<evidence type="ECO:0000259" key="4">
    <source>
        <dbReference type="Pfam" id="PF25023"/>
    </source>
</evidence>